<keyword evidence="3" id="KW-1185">Reference proteome</keyword>
<dbReference type="Pfam" id="PF02566">
    <property type="entry name" value="OsmC"/>
    <property type="match status" value="1"/>
</dbReference>
<dbReference type="RefSeq" id="WP_290361904.1">
    <property type="nucleotide sequence ID" value="NZ_JAUFQU010000001.1"/>
</dbReference>
<evidence type="ECO:0000313" key="3">
    <source>
        <dbReference type="Proteomes" id="UP001242368"/>
    </source>
</evidence>
<name>A0ABT8CNI8_9FLAO</name>
<evidence type="ECO:0000313" key="2">
    <source>
        <dbReference type="EMBL" id="MDN3705749.1"/>
    </source>
</evidence>
<dbReference type="Proteomes" id="UP001242368">
    <property type="component" value="Unassembled WGS sequence"/>
</dbReference>
<feature type="region of interest" description="Disordered" evidence="1">
    <location>
        <begin position="1"/>
        <end position="31"/>
    </location>
</feature>
<dbReference type="PANTHER" id="PTHR39624:SF2">
    <property type="entry name" value="OSMC-LIKE PROTEIN"/>
    <property type="match status" value="1"/>
</dbReference>
<dbReference type="PANTHER" id="PTHR39624">
    <property type="entry name" value="PROTEIN INVOLVED IN RIMO-MEDIATED BETA-METHYLTHIOLATION OF RIBOSOMAL PROTEIN S12 YCAO"/>
    <property type="match status" value="1"/>
</dbReference>
<feature type="compositionally biased region" description="Polar residues" evidence="1">
    <location>
        <begin position="1"/>
        <end position="24"/>
    </location>
</feature>
<dbReference type="SUPFAM" id="SSF82784">
    <property type="entry name" value="OsmC-like"/>
    <property type="match status" value="1"/>
</dbReference>
<evidence type="ECO:0000256" key="1">
    <source>
        <dbReference type="SAM" id="MobiDB-lite"/>
    </source>
</evidence>
<comment type="caution">
    <text evidence="2">The sequence shown here is derived from an EMBL/GenBank/DDBJ whole genome shotgun (WGS) entry which is preliminary data.</text>
</comment>
<dbReference type="InterPro" id="IPR036102">
    <property type="entry name" value="OsmC/Ohrsf"/>
</dbReference>
<dbReference type="InterPro" id="IPR003718">
    <property type="entry name" value="OsmC/Ohr_fam"/>
</dbReference>
<reference evidence="3" key="1">
    <citation type="journal article" date="2019" name="Int. J. Syst. Evol. Microbiol.">
        <title>The Global Catalogue of Microorganisms (GCM) 10K type strain sequencing project: providing services to taxonomists for standard genome sequencing and annotation.</title>
        <authorList>
            <consortium name="The Broad Institute Genomics Platform"/>
            <consortium name="The Broad Institute Genome Sequencing Center for Infectious Disease"/>
            <person name="Wu L."/>
            <person name="Ma J."/>
        </authorList>
    </citation>
    <scope>NUCLEOTIDE SEQUENCE [LARGE SCALE GENOMIC DNA]</scope>
    <source>
        <strain evidence="3">CECT 7184</strain>
    </source>
</reference>
<dbReference type="InterPro" id="IPR015946">
    <property type="entry name" value="KH_dom-like_a/b"/>
</dbReference>
<organism evidence="2 3">
    <name type="scientific">Paenimyroides ceti</name>
    <dbReference type="NCBI Taxonomy" id="395087"/>
    <lineage>
        <taxon>Bacteria</taxon>
        <taxon>Pseudomonadati</taxon>
        <taxon>Bacteroidota</taxon>
        <taxon>Flavobacteriia</taxon>
        <taxon>Flavobacteriales</taxon>
        <taxon>Flavobacteriaceae</taxon>
        <taxon>Paenimyroides</taxon>
    </lineage>
</organism>
<protein>
    <submittedName>
        <fullName evidence="2">OsmC family protein</fullName>
    </submittedName>
</protein>
<dbReference type="EMBL" id="JAUFQU010000001">
    <property type="protein sequence ID" value="MDN3705749.1"/>
    <property type="molecule type" value="Genomic_DNA"/>
</dbReference>
<sequence>MKVTAKNNGRSFQTELSNNTNSFTADLPKADGGDSMGFNPKELLCASLATCTAMFLKDFASKHTIHTDGIEVEVSLETNEDESETKLTRVIDLKGNLSDAEKQKMVNAAKHCHLHNILSGTISITSVLK</sequence>
<proteinExistence type="predicted"/>
<dbReference type="Gene3D" id="3.30.300.20">
    <property type="match status" value="1"/>
</dbReference>
<accession>A0ABT8CNI8</accession>
<gene>
    <name evidence="2" type="ORF">QW060_01235</name>
</gene>